<accession>A0A6A4VCK9</accession>
<dbReference type="InterPro" id="IPR039165">
    <property type="entry name" value="CREBRF"/>
</dbReference>
<feature type="region of interest" description="Disordered" evidence="1">
    <location>
        <begin position="229"/>
        <end position="248"/>
    </location>
</feature>
<dbReference type="GO" id="GO:0005634">
    <property type="term" value="C:nucleus"/>
    <property type="evidence" value="ECO:0007669"/>
    <property type="project" value="TreeGrafter"/>
</dbReference>
<organism evidence="2 3">
    <name type="scientific">Amphibalanus amphitrite</name>
    <name type="common">Striped barnacle</name>
    <name type="synonym">Balanus amphitrite</name>
    <dbReference type="NCBI Taxonomy" id="1232801"/>
    <lineage>
        <taxon>Eukaryota</taxon>
        <taxon>Metazoa</taxon>
        <taxon>Ecdysozoa</taxon>
        <taxon>Arthropoda</taxon>
        <taxon>Crustacea</taxon>
        <taxon>Multicrustacea</taxon>
        <taxon>Cirripedia</taxon>
        <taxon>Thoracica</taxon>
        <taxon>Thoracicalcarea</taxon>
        <taxon>Balanomorpha</taxon>
        <taxon>Balanoidea</taxon>
        <taxon>Balanidae</taxon>
        <taxon>Amphibalaninae</taxon>
        <taxon>Amphibalanus</taxon>
    </lineage>
</organism>
<dbReference type="OrthoDB" id="8931646at2759"/>
<dbReference type="AlphaFoldDB" id="A0A6A4VCK9"/>
<dbReference type="GO" id="GO:0000977">
    <property type="term" value="F:RNA polymerase II transcription regulatory region sequence-specific DNA binding"/>
    <property type="evidence" value="ECO:0007669"/>
    <property type="project" value="TreeGrafter"/>
</dbReference>
<dbReference type="PANTHER" id="PTHR21552:SF2">
    <property type="entry name" value="CREB3 REGULATORY FACTOR"/>
    <property type="match status" value="1"/>
</dbReference>
<reference evidence="2 3" key="1">
    <citation type="submission" date="2019-07" db="EMBL/GenBank/DDBJ databases">
        <title>Draft genome assembly of a fouling barnacle, Amphibalanus amphitrite (Darwin, 1854): The first reference genome for Thecostraca.</title>
        <authorList>
            <person name="Kim W."/>
        </authorList>
    </citation>
    <scope>NUCLEOTIDE SEQUENCE [LARGE SCALE GENOMIC DNA]</scope>
    <source>
        <strain evidence="2">SNU_AA5</strain>
        <tissue evidence="2">Soma without cirri and trophi</tissue>
    </source>
</reference>
<dbReference type="Proteomes" id="UP000440578">
    <property type="component" value="Unassembled WGS sequence"/>
</dbReference>
<feature type="region of interest" description="Disordered" evidence="1">
    <location>
        <begin position="94"/>
        <end position="127"/>
    </location>
</feature>
<dbReference type="PANTHER" id="PTHR21552">
    <property type="entry name" value="ADULT RETINA PROTEIN"/>
    <property type="match status" value="1"/>
</dbReference>
<dbReference type="EMBL" id="VIIS01001867">
    <property type="protein sequence ID" value="KAF0291585.1"/>
    <property type="molecule type" value="Genomic_DNA"/>
</dbReference>
<keyword evidence="3" id="KW-1185">Reference proteome</keyword>
<comment type="caution">
    <text evidence="2">The sequence shown here is derived from an EMBL/GenBank/DDBJ whole genome shotgun (WGS) entry which is preliminary data.</text>
</comment>
<dbReference type="GO" id="GO:0000981">
    <property type="term" value="F:DNA-binding transcription factor activity, RNA polymerase II-specific"/>
    <property type="evidence" value="ECO:0007669"/>
    <property type="project" value="TreeGrafter"/>
</dbReference>
<name>A0A6A4VCK9_AMPAM</name>
<gene>
    <name evidence="2" type="primary">REPTOR_0</name>
    <name evidence="2" type="ORF">FJT64_010334</name>
</gene>
<dbReference type="CDD" id="cd14809">
    <property type="entry name" value="bZIP_AUREO-like"/>
    <property type="match status" value="1"/>
</dbReference>
<proteinExistence type="predicted"/>
<protein>
    <submittedName>
        <fullName evidence="2">Protein CREBRF</fullName>
    </submittedName>
</protein>
<evidence type="ECO:0000313" key="3">
    <source>
        <dbReference type="Proteomes" id="UP000440578"/>
    </source>
</evidence>
<feature type="region of interest" description="Disordered" evidence="1">
    <location>
        <begin position="326"/>
        <end position="388"/>
    </location>
</feature>
<feature type="region of interest" description="Disordered" evidence="1">
    <location>
        <begin position="143"/>
        <end position="181"/>
    </location>
</feature>
<sequence length="607" mass="64602">MAVALTSTLEFDTPSRRLAWASAPAPGDHPTSGSLPLTGSLVSYHSLTGSLVSYHSLTGSLVSYHSLTGSLVSYYSLPDSLINRAMGVGMAQSGAFSSRQGDGGLEKGDEPFASDDPQSYTVGVPIPGRPQWPYCRPEFTERRPERPAVELGSSAGAASSYQPSHGEFASSPSPGSWHVGSHEPELARNLQHFQIDDDIFEGVEVSELLPGPTLTELNAGDDLHELELEPMGGQSTAPPPPAVKTEAPDWSFKCDWSPAGGCEWSAGGAASPASRFDPLLPSYPGGRRGTLQALLTAGGGSAPIAGGPGGLSSRLSSSVPCGDVPVPTATGFGRREEIRGSGSSLSGGILSPGSYGSYGDDGADSHDDHDSDSDSDAGSNIGDDESLSSSLSRRDRYFWQYNVQAKGPKGARLQLSPDMADPYHVRQAVDPVFSSNFHIEGIKHSGKARRGDGNDLTPSPRKLLLIRGDLEKLNRLITDMTPISELPFSARPTSRKEKNKLASRVCRLKKKAQHEANKIQLSGLNEEHRRLSNALREVGHLLRARVLPGVSQVRPEDASHMIDKVCRQASKLSVAGDLQEYVKHVLISYETGRSISTDSFPPHGEPG</sequence>
<feature type="compositionally biased region" description="Low complexity" evidence="1">
    <location>
        <begin position="340"/>
        <end position="360"/>
    </location>
</feature>
<evidence type="ECO:0000256" key="1">
    <source>
        <dbReference type="SAM" id="MobiDB-lite"/>
    </source>
</evidence>
<dbReference type="GO" id="GO:0006986">
    <property type="term" value="P:response to unfolded protein"/>
    <property type="evidence" value="ECO:0007669"/>
    <property type="project" value="InterPro"/>
</dbReference>
<evidence type="ECO:0000313" key="2">
    <source>
        <dbReference type="EMBL" id="KAF0291585.1"/>
    </source>
</evidence>